<evidence type="ECO:0000259" key="5">
    <source>
        <dbReference type="Pfam" id="PF04542"/>
    </source>
</evidence>
<keyword evidence="4" id="KW-0804">Transcription</keyword>
<dbReference type="Proteomes" id="UP000326903">
    <property type="component" value="Unassembled WGS sequence"/>
</dbReference>
<dbReference type="PANTHER" id="PTHR43133:SF62">
    <property type="entry name" value="RNA POLYMERASE SIGMA FACTOR SIGZ"/>
    <property type="match status" value="1"/>
</dbReference>
<dbReference type="SUPFAM" id="SSF88946">
    <property type="entry name" value="Sigma2 domain of RNA polymerase sigma factors"/>
    <property type="match status" value="1"/>
</dbReference>
<comment type="caution">
    <text evidence="7">The sequence shown here is derived from an EMBL/GenBank/DDBJ whole genome shotgun (WGS) entry which is preliminary data.</text>
</comment>
<organism evidence="7 8">
    <name type="scientific">Ginsengibacter hankyongi</name>
    <dbReference type="NCBI Taxonomy" id="2607284"/>
    <lineage>
        <taxon>Bacteria</taxon>
        <taxon>Pseudomonadati</taxon>
        <taxon>Bacteroidota</taxon>
        <taxon>Chitinophagia</taxon>
        <taxon>Chitinophagales</taxon>
        <taxon>Chitinophagaceae</taxon>
        <taxon>Ginsengibacter</taxon>
    </lineage>
</organism>
<dbReference type="InterPro" id="IPR014284">
    <property type="entry name" value="RNA_pol_sigma-70_dom"/>
</dbReference>
<evidence type="ECO:0000256" key="2">
    <source>
        <dbReference type="ARBA" id="ARBA00023015"/>
    </source>
</evidence>
<dbReference type="GO" id="GO:0006352">
    <property type="term" value="P:DNA-templated transcription initiation"/>
    <property type="evidence" value="ECO:0007669"/>
    <property type="project" value="InterPro"/>
</dbReference>
<proteinExistence type="inferred from homology"/>
<evidence type="ECO:0000313" key="7">
    <source>
        <dbReference type="EMBL" id="KAA9036583.1"/>
    </source>
</evidence>
<gene>
    <name evidence="7" type="ORF">FW778_18375</name>
</gene>
<feature type="domain" description="RNA polymerase sigma-70 region 2" evidence="5">
    <location>
        <begin position="18"/>
        <end position="82"/>
    </location>
</feature>
<dbReference type="EMBL" id="VYQF01000007">
    <property type="protein sequence ID" value="KAA9036583.1"/>
    <property type="molecule type" value="Genomic_DNA"/>
</dbReference>
<dbReference type="Gene3D" id="1.10.1740.10">
    <property type="match status" value="1"/>
</dbReference>
<dbReference type="InterPro" id="IPR039425">
    <property type="entry name" value="RNA_pol_sigma-70-like"/>
</dbReference>
<evidence type="ECO:0000313" key="8">
    <source>
        <dbReference type="Proteomes" id="UP000326903"/>
    </source>
</evidence>
<dbReference type="InterPro" id="IPR013325">
    <property type="entry name" value="RNA_pol_sigma_r2"/>
</dbReference>
<evidence type="ECO:0000259" key="6">
    <source>
        <dbReference type="Pfam" id="PF08281"/>
    </source>
</evidence>
<accession>A0A5J5IFZ7</accession>
<dbReference type="RefSeq" id="WP_150416325.1">
    <property type="nucleotide sequence ID" value="NZ_VYQF01000007.1"/>
</dbReference>
<dbReference type="InterPro" id="IPR013249">
    <property type="entry name" value="RNA_pol_sigma70_r4_t2"/>
</dbReference>
<dbReference type="GO" id="GO:0016987">
    <property type="term" value="F:sigma factor activity"/>
    <property type="evidence" value="ECO:0007669"/>
    <property type="project" value="UniProtKB-KW"/>
</dbReference>
<dbReference type="GO" id="GO:0003677">
    <property type="term" value="F:DNA binding"/>
    <property type="evidence" value="ECO:0007669"/>
    <property type="project" value="InterPro"/>
</dbReference>
<evidence type="ECO:0000256" key="3">
    <source>
        <dbReference type="ARBA" id="ARBA00023082"/>
    </source>
</evidence>
<dbReference type="InterPro" id="IPR007627">
    <property type="entry name" value="RNA_pol_sigma70_r2"/>
</dbReference>
<keyword evidence="8" id="KW-1185">Reference proteome</keyword>
<keyword evidence="2" id="KW-0805">Transcription regulation</keyword>
<comment type="similarity">
    <text evidence="1">Belongs to the sigma-70 factor family. ECF subfamily.</text>
</comment>
<protein>
    <submittedName>
        <fullName evidence="7">Sigma-70 family RNA polymerase sigma factor</fullName>
    </submittedName>
</protein>
<feature type="domain" description="RNA polymerase sigma factor 70 region 4 type 2" evidence="6">
    <location>
        <begin position="112"/>
        <end position="159"/>
    </location>
</feature>
<dbReference type="Pfam" id="PF04542">
    <property type="entry name" value="Sigma70_r2"/>
    <property type="match status" value="1"/>
</dbReference>
<dbReference type="PANTHER" id="PTHR43133">
    <property type="entry name" value="RNA POLYMERASE ECF-TYPE SIGMA FACTO"/>
    <property type="match status" value="1"/>
</dbReference>
<reference evidence="7 8" key="1">
    <citation type="submission" date="2019-09" db="EMBL/GenBank/DDBJ databases">
        <title>Draft genome sequence of Ginsengibacter sp. BR5-29.</title>
        <authorList>
            <person name="Im W.-T."/>
        </authorList>
    </citation>
    <scope>NUCLEOTIDE SEQUENCE [LARGE SCALE GENOMIC DNA]</scope>
    <source>
        <strain evidence="7 8">BR5-29</strain>
    </source>
</reference>
<dbReference type="NCBIfam" id="TIGR02937">
    <property type="entry name" value="sigma70-ECF"/>
    <property type="match status" value="1"/>
</dbReference>
<sequence length="199" mass="22996">MQAPDNLKTNCDVPALWLEHKEALKHFIYKRVKDHDTTNDILQEVLLKVYKFCLSKSGARNVRSWLFQIANNTIIDDIRKKQHVIHAAEIPEITDNNEDSAYKDAVEFILPMIKLLPFEYAEPLRLSDIVGIKQSEIAKQLDLELSATKSRIQRARKMLKDIFIECCVMEIGTDGKLISFDIKEGCKPLQEHKKNPKSY</sequence>
<dbReference type="Pfam" id="PF08281">
    <property type="entry name" value="Sigma70_r4_2"/>
    <property type="match status" value="1"/>
</dbReference>
<evidence type="ECO:0000256" key="1">
    <source>
        <dbReference type="ARBA" id="ARBA00010641"/>
    </source>
</evidence>
<dbReference type="Gene3D" id="1.10.10.10">
    <property type="entry name" value="Winged helix-like DNA-binding domain superfamily/Winged helix DNA-binding domain"/>
    <property type="match status" value="1"/>
</dbReference>
<dbReference type="InterPro" id="IPR013324">
    <property type="entry name" value="RNA_pol_sigma_r3/r4-like"/>
</dbReference>
<dbReference type="SUPFAM" id="SSF88659">
    <property type="entry name" value="Sigma3 and sigma4 domains of RNA polymerase sigma factors"/>
    <property type="match status" value="1"/>
</dbReference>
<evidence type="ECO:0000256" key="4">
    <source>
        <dbReference type="ARBA" id="ARBA00023163"/>
    </source>
</evidence>
<keyword evidence="3" id="KW-0731">Sigma factor</keyword>
<dbReference type="AlphaFoldDB" id="A0A5J5IFZ7"/>
<dbReference type="InterPro" id="IPR036388">
    <property type="entry name" value="WH-like_DNA-bd_sf"/>
</dbReference>
<name>A0A5J5IFZ7_9BACT</name>